<dbReference type="InterPro" id="IPR017961">
    <property type="entry name" value="DNA_pol_Y-fam_little_finger"/>
</dbReference>
<dbReference type="RefSeq" id="WP_248344649.1">
    <property type="nucleotide sequence ID" value="NZ_AP025592.1"/>
</dbReference>
<dbReference type="Gene3D" id="1.10.150.20">
    <property type="entry name" value="5' to 3' exonuclease, C-terminal subdomain"/>
    <property type="match status" value="1"/>
</dbReference>
<dbReference type="PANTHER" id="PTHR35369:SF2">
    <property type="entry name" value="BLR3025 PROTEIN"/>
    <property type="match status" value="1"/>
</dbReference>
<dbReference type="PANTHER" id="PTHR35369">
    <property type="entry name" value="BLR3025 PROTEIN-RELATED"/>
    <property type="match status" value="1"/>
</dbReference>
<feature type="domain" description="DNA polymerase Y-family little finger" evidence="3">
    <location>
        <begin position="259"/>
        <end position="358"/>
    </location>
</feature>
<dbReference type="Proteomes" id="UP001162734">
    <property type="component" value="Chromosome"/>
</dbReference>
<feature type="compositionally biased region" description="Low complexity" evidence="2">
    <location>
        <begin position="431"/>
        <end position="449"/>
    </location>
</feature>
<proteinExistence type="predicted"/>
<protein>
    <submittedName>
        <fullName evidence="4">Protein ImuB</fullName>
    </submittedName>
</protein>
<gene>
    <name evidence="4" type="primary">imuB</name>
    <name evidence="4" type="ORF">AMPC_08600</name>
</gene>
<keyword evidence="1" id="KW-0227">DNA damage</keyword>
<evidence type="ECO:0000256" key="2">
    <source>
        <dbReference type="SAM" id="MobiDB-lite"/>
    </source>
</evidence>
<feature type="compositionally biased region" description="Gly residues" evidence="2">
    <location>
        <begin position="412"/>
        <end position="430"/>
    </location>
</feature>
<evidence type="ECO:0000256" key="1">
    <source>
        <dbReference type="ARBA" id="ARBA00022763"/>
    </source>
</evidence>
<name>A0ABM7X7G8_9BACT</name>
<organism evidence="4 5">
    <name type="scientific">Anaeromyxobacter paludicola</name>
    <dbReference type="NCBI Taxonomy" id="2918171"/>
    <lineage>
        <taxon>Bacteria</taxon>
        <taxon>Pseudomonadati</taxon>
        <taxon>Myxococcota</taxon>
        <taxon>Myxococcia</taxon>
        <taxon>Myxococcales</taxon>
        <taxon>Cystobacterineae</taxon>
        <taxon>Anaeromyxobacteraceae</taxon>
        <taxon>Anaeromyxobacter</taxon>
    </lineage>
</organism>
<evidence type="ECO:0000313" key="5">
    <source>
        <dbReference type="Proteomes" id="UP001162734"/>
    </source>
</evidence>
<dbReference type="SUPFAM" id="SSF56672">
    <property type="entry name" value="DNA/RNA polymerases"/>
    <property type="match status" value="1"/>
</dbReference>
<dbReference type="CDD" id="cd03468">
    <property type="entry name" value="PolY_like"/>
    <property type="match status" value="1"/>
</dbReference>
<feature type="region of interest" description="Disordered" evidence="2">
    <location>
        <begin position="412"/>
        <end position="449"/>
    </location>
</feature>
<dbReference type="InterPro" id="IPR050356">
    <property type="entry name" value="SulA_CellDiv_inhibitor"/>
</dbReference>
<evidence type="ECO:0000259" key="3">
    <source>
        <dbReference type="Pfam" id="PF11799"/>
    </source>
</evidence>
<dbReference type="EMBL" id="AP025592">
    <property type="protein sequence ID" value="BDG07747.1"/>
    <property type="molecule type" value="Genomic_DNA"/>
</dbReference>
<sequence length="522" mass="53314">MQLELAMAPRAPRVLALHFPALPLQRALAARGGAGGPAALVRDGKVALANGRARAAGVLPGSSAVQAEAACAGLLLVAHDEAADRAALVGLAEAMLGLAPAVEPAFPEALLLDASGAHLHAPRGAALLEAEGVLAARARALAAGLGFRCRAAVASGRGVARALARSGREELVVVPRGQEAAALAALPLAALELPAEVEGRLAALGLRDVGGLARLPEGSLAHRFGPCGPAAARLARGEDPSPLTPHVPRGLPSERAELEAPVEAAEPLLFVLRPLAERVAARLAGQGLGASRLELVLRLDPRGEERLAIPLARPGADAAGWLLVLRERLAALTLPAPVASLALAAVEAVEVGAEQLALDDRPEVQAALETVLSRLAARFGDGALFAAEPVERWLPEGTWRAVRFAAGPARAGGGAAGGAAPGGPAPGGAGAAPEPADGPRPTRLLSPPRRVVAEGEGGRLTAVRLGGRVHAVASLTGPERLSGEWWSDPFHRDYYRARLEGLGDCWLFEDGEGALFLHGFFD</sequence>
<reference evidence="5" key="1">
    <citation type="journal article" date="2022" name="Int. J. Syst. Evol. Microbiol.">
        <title>Anaeromyxobacter oryzae sp. nov., Anaeromyxobacter diazotrophicus sp. nov. and Anaeromyxobacter paludicola sp. nov., isolated from paddy soils.</title>
        <authorList>
            <person name="Itoh H."/>
            <person name="Xu Z."/>
            <person name="Mise K."/>
            <person name="Masuda Y."/>
            <person name="Ushijima N."/>
            <person name="Hayakawa C."/>
            <person name="Shiratori Y."/>
            <person name="Senoo K."/>
        </authorList>
    </citation>
    <scope>NUCLEOTIDE SEQUENCE [LARGE SCALE GENOMIC DNA]</scope>
    <source>
        <strain evidence="5">Red630</strain>
    </source>
</reference>
<keyword evidence="5" id="KW-1185">Reference proteome</keyword>
<dbReference type="InterPro" id="IPR043502">
    <property type="entry name" value="DNA/RNA_pol_sf"/>
</dbReference>
<dbReference type="Pfam" id="PF11799">
    <property type="entry name" value="IMS_C"/>
    <property type="match status" value="1"/>
</dbReference>
<evidence type="ECO:0000313" key="4">
    <source>
        <dbReference type="EMBL" id="BDG07747.1"/>
    </source>
</evidence>
<accession>A0ABM7X7G8</accession>